<keyword evidence="6" id="KW-0175">Coiled coil</keyword>
<dbReference type="AlphaFoldDB" id="A0A146K6G7"/>
<organism evidence="9">
    <name type="scientific">Trepomonas sp. PC1</name>
    <dbReference type="NCBI Taxonomy" id="1076344"/>
    <lineage>
        <taxon>Eukaryota</taxon>
        <taxon>Metamonada</taxon>
        <taxon>Diplomonadida</taxon>
        <taxon>Hexamitidae</taxon>
        <taxon>Hexamitinae</taxon>
        <taxon>Trepomonas</taxon>
    </lineage>
</organism>
<dbReference type="InterPro" id="IPR036961">
    <property type="entry name" value="Kinesin_motor_dom_sf"/>
</dbReference>
<proteinExistence type="inferred from homology"/>
<keyword evidence="3" id="KW-0505">Motor protein</keyword>
<evidence type="ECO:0000256" key="3">
    <source>
        <dbReference type="ARBA" id="ARBA00023175"/>
    </source>
</evidence>
<dbReference type="EMBL" id="GDID01004166">
    <property type="protein sequence ID" value="JAP92440.1"/>
    <property type="molecule type" value="Transcribed_RNA"/>
</dbReference>
<name>A0A146K6G7_9EUKA</name>
<accession>A0A146K6G7</accession>
<dbReference type="InterPro" id="IPR047149">
    <property type="entry name" value="KIF11-like"/>
</dbReference>
<dbReference type="SUPFAM" id="SSF52540">
    <property type="entry name" value="P-loop containing nucleoside triphosphate hydrolases"/>
    <property type="match status" value="1"/>
</dbReference>
<keyword evidence="2" id="KW-0963">Cytoplasm</keyword>
<dbReference type="GO" id="GO:0008017">
    <property type="term" value="F:microtubule binding"/>
    <property type="evidence" value="ECO:0007669"/>
    <property type="project" value="InterPro"/>
</dbReference>
<protein>
    <submittedName>
        <fullName evidence="9">Kinesin-like protein</fullName>
    </submittedName>
</protein>
<feature type="region of interest" description="Disordered" evidence="7">
    <location>
        <begin position="1"/>
        <end position="20"/>
    </location>
</feature>
<keyword evidence="4" id="KW-0206">Cytoskeleton</keyword>
<dbReference type="GO" id="GO:0005876">
    <property type="term" value="C:spindle microtubule"/>
    <property type="evidence" value="ECO:0007669"/>
    <property type="project" value="TreeGrafter"/>
</dbReference>
<dbReference type="Gene3D" id="3.40.850.10">
    <property type="entry name" value="Kinesin motor domain"/>
    <property type="match status" value="1"/>
</dbReference>
<dbReference type="SMART" id="SM00129">
    <property type="entry name" value="KISc"/>
    <property type="match status" value="1"/>
</dbReference>
<feature type="non-terminal residue" evidence="9">
    <location>
        <position position="687"/>
    </location>
</feature>
<evidence type="ECO:0000256" key="2">
    <source>
        <dbReference type="ARBA" id="ARBA00022490"/>
    </source>
</evidence>
<dbReference type="PROSITE" id="PS50067">
    <property type="entry name" value="KINESIN_MOTOR_2"/>
    <property type="match status" value="1"/>
</dbReference>
<evidence type="ECO:0000256" key="5">
    <source>
        <dbReference type="PROSITE-ProRule" id="PRU00283"/>
    </source>
</evidence>
<feature type="coiled-coil region" evidence="6">
    <location>
        <begin position="107"/>
        <end position="179"/>
    </location>
</feature>
<dbReference type="InterPro" id="IPR027417">
    <property type="entry name" value="P-loop_NTPase"/>
</dbReference>
<evidence type="ECO:0000256" key="7">
    <source>
        <dbReference type="SAM" id="MobiDB-lite"/>
    </source>
</evidence>
<reference evidence="9" key="1">
    <citation type="submission" date="2015-07" db="EMBL/GenBank/DDBJ databases">
        <title>Adaptation to a free-living lifestyle via gene acquisitions in the diplomonad Trepomonas sp. PC1.</title>
        <authorList>
            <person name="Xu F."/>
            <person name="Jerlstrom-Hultqvist J."/>
            <person name="Kolisko M."/>
            <person name="Simpson A.G.B."/>
            <person name="Roger A.J."/>
            <person name="Svard S.G."/>
            <person name="Andersson J.O."/>
        </authorList>
    </citation>
    <scope>NUCLEOTIDE SEQUENCE</scope>
    <source>
        <strain evidence="9">PC1</strain>
    </source>
</reference>
<comment type="similarity">
    <text evidence="5">Belongs to the TRAFAC class myosin-kinesin ATPase superfamily. Kinesin family.</text>
</comment>
<dbReference type="InterPro" id="IPR001752">
    <property type="entry name" value="Kinesin_motor_dom"/>
</dbReference>
<dbReference type="PANTHER" id="PTHR47970:SF12">
    <property type="entry name" value="KINESIN FAMILY MEMBER 11"/>
    <property type="match status" value="1"/>
</dbReference>
<feature type="coiled-coil region" evidence="6">
    <location>
        <begin position="411"/>
        <end position="439"/>
    </location>
</feature>
<dbReference type="GO" id="GO:0005524">
    <property type="term" value="F:ATP binding"/>
    <property type="evidence" value="ECO:0007669"/>
    <property type="project" value="InterPro"/>
</dbReference>
<dbReference type="GO" id="GO:0072686">
    <property type="term" value="C:mitotic spindle"/>
    <property type="evidence" value="ECO:0007669"/>
    <property type="project" value="TreeGrafter"/>
</dbReference>
<comment type="subcellular location">
    <subcellularLocation>
        <location evidence="1">Cytoplasm</location>
        <location evidence="1">Cytoskeleton</location>
    </subcellularLocation>
</comment>
<dbReference type="GO" id="GO:0090307">
    <property type="term" value="P:mitotic spindle assembly"/>
    <property type="evidence" value="ECO:0007669"/>
    <property type="project" value="TreeGrafter"/>
</dbReference>
<evidence type="ECO:0000256" key="1">
    <source>
        <dbReference type="ARBA" id="ARBA00004245"/>
    </source>
</evidence>
<feature type="coiled-coil region" evidence="6">
    <location>
        <begin position="253"/>
        <end position="280"/>
    </location>
</feature>
<evidence type="ECO:0000256" key="6">
    <source>
        <dbReference type="SAM" id="Coils"/>
    </source>
</evidence>
<dbReference type="GO" id="GO:0007018">
    <property type="term" value="P:microtubule-based movement"/>
    <property type="evidence" value="ECO:0007669"/>
    <property type="project" value="InterPro"/>
</dbReference>
<sequence length="687" mass="78833">IDLAGSESISKSGVEHQSVRQQEASKINKSLLTLGRVINSLVENNSFIPYRDSKLTRLLSDSLGGKTKTCIIATISMSDSNMEETTNTLEYMIRAKKIKNNPEITQKVNSRTVLKEYSQELQRLRELIEIQKVEQGGVFVTADEYQQYEEFLQNRNDKIAALEQQIKLVQTEMERVTDLMALNRNKYEIVSKQLKNAVNVYQQQHDDLSTFKQKLAIGKEKELQNLQKVESTKENVLKSLDQVFSEPNLTDVSKQFQKNLQFCKDQIDEYQQNLNIQLQKQLQALDGQLQAQYQSITQKVGDKLDQNTFQLHQFLNQCIENVSSVDFDAQKALIQRQIEEFASQQLKTMQTQFVAELQKQNTQIKHDLSQQQQNYLGTLLDHRNYIQRVFDVLGEVSTSNQAFQAQIGQKLQQTESQLAEELKSNKNQLQKQLQATCEHFQQKEAALVNQKLQQLKSELFGQFQLQNEQFELISRESEVFDAQIGKQKQNCVQQSQKQLFDQNAAFTRLQAEAADQNARVSQYLQKDLVQSLNQTVFDSANFLKALSIDNNNALIRNLTDLKVAVKQTLNLSLTQSQKEVKTDQTAKIDFLQVQFKKSFVKIDQNYAFLQQLQKDVQKVCQDLKTQTNDSVTQLQNFQLQKQLLEQSMRTPFVPRSPELQAVEMPGAQSQVIVGIRNGIPAVPATPE</sequence>
<evidence type="ECO:0000259" key="8">
    <source>
        <dbReference type="PROSITE" id="PS50067"/>
    </source>
</evidence>
<dbReference type="GO" id="GO:0008574">
    <property type="term" value="F:plus-end-directed microtubule motor activity"/>
    <property type="evidence" value="ECO:0007669"/>
    <property type="project" value="TreeGrafter"/>
</dbReference>
<evidence type="ECO:0000313" key="9">
    <source>
        <dbReference type="EMBL" id="JAP92440.1"/>
    </source>
</evidence>
<evidence type="ECO:0000256" key="4">
    <source>
        <dbReference type="ARBA" id="ARBA00023212"/>
    </source>
</evidence>
<dbReference type="Pfam" id="PF00225">
    <property type="entry name" value="Kinesin"/>
    <property type="match status" value="1"/>
</dbReference>
<feature type="non-terminal residue" evidence="9">
    <location>
        <position position="1"/>
    </location>
</feature>
<dbReference type="PANTHER" id="PTHR47970">
    <property type="entry name" value="KINESIN-LIKE PROTEIN KIF11"/>
    <property type="match status" value="1"/>
</dbReference>
<dbReference type="GO" id="GO:0051231">
    <property type="term" value="P:spindle elongation"/>
    <property type="evidence" value="ECO:0007669"/>
    <property type="project" value="TreeGrafter"/>
</dbReference>
<feature type="domain" description="Kinesin motor" evidence="8">
    <location>
        <begin position="1"/>
        <end position="98"/>
    </location>
</feature>
<comment type="caution">
    <text evidence="5">Lacks conserved residue(s) required for the propagation of feature annotation.</text>
</comment>
<gene>
    <name evidence="9" type="ORF">TPC1_15619</name>
</gene>